<proteinExistence type="predicted"/>
<evidence type="ECO:0000256" key="1">
    <source>
        <dbReference type="SAM" id="MobiDB-lite"/>
    </source>
</evidence>
<keyword evidence="3" id="KW-1185">Reference proteome</keyword>
<dbReference type="Proteomes" id="UP000267027">
    <property type="component" value="Unassembled WGS sequence"/>
</dbReference>
<reference evidence="2 3" key="2">
    <citation type="submission" date="2018-11" db="EMBL/GenBank/DDBJ databases">
        <authorList>
            <consortium name="Pathogen Informatics"/>
        </authorList>
    </citation>
    <scope>NUCLEOTIDE SEQUENCE [LARGE SCALE GENOMIC DNA]</scope>
    <source>
        <strain evidence="2 3">Costa Rica</strain>
    </source>
</reference>
<dbReference type="EMBL" id="UYYA01004387">
    <property type="protein sequence ID" value="VDM61566.1"/>
    <property type="molecule type" value="Genomic_DNA"/>
</dbReference>
<gene>
    <name evidence="2" type="ORF">ACOC_LOCUS9981</name>
</gene>
<feature type="region of interest" description="Disordered" evidence="1">
    <location>
        <begin position="75"/>
        <end position="100"/>
    </location>
</feature>
<reference evidence="4" key="1">
    <citation type="submission" date="2017-02" db="UniProtKB">
        <authorList>
            <consortium name="WormBaseParasite"/>
        </authorList>
    </citation>
    <scope>IDENTIFICATION</scope>
</reference>
<evidence type="ECO:0000313" key="3">
    <source>
        <dbReference type="Proteomes" id="UP000267027"/>
    </source>
</evidence>
<name>A0A0R3PVD3_ANGCS</name>
<feature type="compositionally biased region" description="Polar residues" evidence="1">
    <location>
        <begin position="85"/>
        <end position="100"/>
    </location>
</feature>
<protein>
    <submittedName>
        <fullName evidence="4">CN hydrolase domain-containing protein</fullName>
    </submittedName>
</protein>
<organism evidence="4">
    <name type="scientific">Angiostrongylus costaricensis</name>
    <name type="common">Nematode worm</name>
    <dbReference type="NCBI Taxonomy" id="334426"/>
    <lineage>
        <taxon>Eukaryota</taxon>
        <taxon>Metazoa</taxon>
        <taxon>Ecdysozoa</taxon>
        <taxon>Nematoda</taxon>
        <taxon>Chromadorea</taxon>
        <taxon>Rhabditida</taxon>
        <taxon>Rhabditina</taxon>
        <taxon>Rhabditomorpha</taxon>
        <taxon>Strongyloidea</taxon>
        <taxon>Metastrongylidae</taxon>
        <taxon>Angiostrongylus</taxon>
    </lineage>
</organism>
<evidence type="ECO:0000313" key="2">
    <source>
        <dbReference type="EMBL" id="VDM61566.1"/>
    </source>
</evidence>
<dbReference type="AlphaFoldDB" id="A0A0R3PVD3"/>
<sequence length="100" mass="11132">MMFCCDPSFVVVPTRFPMSVFNTIEQQRDVVTLSAMTPTLWLTANHRSHRGGLVVVANGEEVARVVQGRRVATIGRRARGEGTPCQPTHRPQPTSERPDM</sequence>
<evidence type="ECO:0000313" key="4">
    <source>
        <dbReference type="WBParaSite" id="ACOC_0000998001-mRNA-1"/>
    </source>
</evidence>
<accession>A0A0R3PVD3</accession>
<dbReference type="WBParaSite" id="ACOC_0000998001-mRNA-1">
    <property type="protein sequence ID" value="ACOC_0000998001-mRNA-1"/>
    <property type="gene ID" value="ACOC_0000998001"/>
</dbReference>